<feature type="transmembrane region" description="Helical" evidence="1">
    <location>
        <begin position="74"/>
        <end position="94"/>
    </location>
</feature>
<feature type="transmembrane region" description="Helical" evidence="1">
    <location>
        <begin position="275"/>
        <end position="293"/>
    </location>
</feature>
<dbReference type="RefSeq" id="WP_193930729.1">
    <property type="nucleotide sequence ID" value="NZ_CAWPMZ010000111.1"/>
</dbReference>
<evidence type="ECO:0000313" key="3">
    <source>
        <dbReference type="Proteomes" id="UP000651156"/>
    </source>
</evidence>
<keyword evidence="1" id="KW-1133">Transmembrane helix</keyword>
<dbReference type="Proteomes" id="UP000651156">
    <property type="component" value="Unassembled WGS sequence"/>
</dbReference>
<dbReference type="EMBL" id="JADEWN010000006">
    <property type="protein sequence ID" value="MBE9189480.1"/>
    <property type="molecule type" value="Genomic_DNA"/>
</dbReference>
<feature type="transmembrane region" description="Helical" evidence="1">
    <location>
        <begin position="435"/>
        <end position="453"/>
    </location>
</feature>
<feature type="transmembrane region" description="Helical" evidence="1">
    <location>
        <begin position="106"/>
        <end position="126"/>
    </location>
</feature>
<feature type="transmembrane region" description="Helical" evidence="1">
    <location>
        <begin position="364"/>
        <end position="381"/>
    </location>
</feature>
<dbReference type="PANTHER" id="PTHR23526:SF2">
    <property type="entry name" value="MAJOR FACILITATOR SUPERFAMILY (MFS) PROFILE DOMAIN-CONTAINING PROTEIN"/>
    <property type="match status" value="1"/>
</dbReference>
<feature type="transmembrane region" description="Helical" evidence="1">
    <location>
        <begin position="207"/>
        <end position="229"/>
    </location>
</feature>
<keyword evidence="1" id="KW-0472">Membrane</keyword>
<dbReference type="Gene3D" id="1.20.1250.20">
    <property type="entry name" value="MFS general substrate transporter like domains"/>
    <property type="match status" value="2"/>
</dbReference>
<feature type="transmembrane region" description="Helical" evidence="1">
    <location>
        <begin position="45"/>
        <end position="68"/>
    </location>
</feature>
<keyword evidence="3" id="KW-1185">Reference proteome</keyword>
<reference evidence="2 3" key="1">
    <citation type="submission" date="2020-10" db="EMBL/GenBank/DDBJ databases">
        <authorList>
            <person name="Castelo-Branco R."/>
            <person name="Eusebio N."/>
            <person name="Adriana R."/>
            <person name="Vieira A."/>
            <person name="Brugerolle De Fraissinette N."/>
            <person name="Rezende De Castro R."/>
            <person name="Schneider M.P."/>
            <person name="Vasconcelos V."/>
            <person name="Leao P.N."/>
        </authorList>
    </citation>
    <scope>NUCLEOTIDE SEQUENCE [LARGE SCALE GENOMIC DNA]</scope>
    <source>
        <strain evidence="2 3">LEGE 06123</strain>
    </source>
</reference>
<dbReference type="Pfam" id="PF07690">
    <property type="entry name" value="MFS_1"/>
    <property type="match status" value="1"/>
</dbReference>
<feature type="transmembrane region" description="Helical" evidence="1">
    <location>
        <begin position="338"/>
        <end position="358"/>
    </location>
</feature>
<feature type="transmembrane region" description="Helical" evidence="1">
    <location>
        <begin position="138"/>
        <end position="161"/>
    </location>
</feature>
<protein>
    <submittedName>
        <fullName evidence="2">MFS transporter</fullName>
    </submittedName>
</protein>
<dbReference type="SUPFAM" id="SSF103473">
    <property type="entry name" value="MFS general substrate transporter"/>
    <property type="match status" value="1"/>
</dbReference>
<evidence type="ECO:0000313" key="2">
    <source>
        <dbReference type="EMBL" id="MBE9189480.1"/>
    </source>
</evidence>
<sequence>METISPPTVEIREDHYSLVVAPGELPPKISPQEIRTSLKASTLDGVFAAIFSSITSGVLLTNFLLQLGASSVEIGMLSSIPMIVNLLQPLGAYFADRTTSRHNYCLGIFGVSRLLWLILVIGIGWVCWSGSNLHQLVSWTLGMILVTHILNALGSSCWVSWMAALVPHRLRGRYFGFRNSASSLTTLLSVPIFGFAVSAWPNSSIQGYGIVLLLGIVAGLISLGCQFFMADVNPLQPRDAASYRAKAKAAETLNVVDDSSRLQPSIFQDANFLKFLIYFGLWTFAVNLSAPFFNLYLLDNLHLDLSWVTTYTSLTAGANLVMLVLWGKMADRVGNRPLLLLVGILAAITPIFWLGASADSLSRWLWLPLIHIFSGGTWAAIDLCSNNIQMEVAPVEHPSKYFAIAAAISGVCGAFGTTTGGFLAQLSVIGGLPGLFALSVLVRLIALFPLVFVREPRSQSVLKIVRNIFPFKQHLTPVPAIEISDRSE</sequence>
<feature type="transmembrane region" description="Helical" evidence="1">
    <location>
        <begin position="401"/>
        <end position="423"/>
    </location>
</feature>
<proteinExistence type="predicted"/>
<dbReference type="InterPro" id="IPR052528">
    <property type="entry name" value="Sugar_transport-like"/>
</dbReference>
<organism evidence="2 3">
    <name type="scientific">Gloeocapsopsis crepidinum LEGE 06123</name>
    <dbReference type="NCBI Taxonomy" id="588587"/>
    <lineage>
        <taxon>Bacteria</taxon>
        <taxon>Bacillati</taxon>
        <taxon>Cyanobacteriota</taxon>
        <taxon>Cyanophyceae</taxon>
        <taxon>Oscillatoriophycideae</taxon>
        <taxon>Chroococcales</taxon>
        <taxon>Chroococcaceae</taxon>
        <taxon>Gloeocapsopsis</taxon>
    </lineage>
</organism>
<gene>
    <name evidence="2" type="ORF">IQ230_03685</name>
</gene>
<feature type="transmembrane region" description="Helical" evidence="1">
    <location>
        <begin position="181"/>
        <end position="201"/>
    </location>
</feature>
<comment type="caution">
    <text evidence="2">The sequence shown here is derived from an EMBL/GenBank/DDBJ whole genome shotgun (WGS) entry which is preliminary data.</text>
</comment>
<accession>A0ABR9UMI1</accession>
<feature type="transmembrane region" description="Helical" evidence="1">
    <location>
        <begin position="305"/>
        <end position="326"/>
    </location>
</feature>
<dbReference type="InterPro" id="IPR036259">
    <property type="entry name" value="MFS_trans_sf"/>
</dbReference>
<name>A0ABR9UMI1_9CHRO</name>
<dbReference type="InterPro" id="IPR011701">
    <property type="entry name" value="MFS"/>
</dbReference>
<evidence type="ECO:0000256" key="1">
    <source>
        <dbReference type="SAM" id="Phobius"/>
    </source>
</evidence>
<dbReference type="PANTHER" id="PTHR23526">
    <property type="entry name" value="INTEGRAL MEMBRANE TRANSPORT PROTEIN-RELATED"/>
    <property type="match status" value="1"/>
</dbReference>
<keyword evidence="1" id="KW-0812">Transmembrane</keyword>